<dbReference type="Pfam" id="PF00702">
    <property type="entry name" value="Hydrolase"/>
    <property type="match status" value="1"/>
</dbReference>
<dbReference type="EMBL" id="JBHTAT010000001">
    <property type="protein sequence ID" value="MFC7254097.1"/>
    <property type="molecule type" value="Genomic_DNA"/>
</dbReference>
<evidence type="ECO:0000256" key="12">
    <source>
        <dbReference type="ARBA" id="ARBA00022989"/>
    </source>
</evidence>
<keyword evidence="6" id="KW-0479">Metal-binding</keyword>
<dbReference type="SFLD" id="SFLDF00027">
    <property type="entry name" value="p-type_atpase"/>
    <property type="match status" value="1"/>
</dbReference>
<dbReference type="PANTHER" id="PTHR48085">
    <property type="entry name" value="CADMIUM/ZINC-TRANSPORTING ATPASE HMA2-RELATED"/>
    <property type="match status" value="1"/>
</dbReference>
<keyword evidence="11" id="KW-1278">Translocase</keyword>
<keyword evidence="20" id="KW-1185">Reference proteome</keyword>
<dbReference type="Gene3D" id="3.30.70.100">
    <property type="match status" value="2"/>
</dbReference>
<dbReference type="SFLD" id="SFLDG00002">
    <property type="entry name" value="C1.7:_P-type_atpase_like"/>
    <property type="match status" value="1"/>
</dbReference>
<dbReference type="InterPro" id="IPR018303">
    <property type="entry name" value="ATPase_P-typ_P_site"/>
</dbReference>
<evidence type="ECO:0000256" key="9">
    <source>
        <dbReference type="ARBA" id="ARBA00022796"/>
    </source>
</evidence>
<evidence type="ECO:0000256" key="13">
    <source>
        <dbReference type="ARBA" id="ARBA00023008"/>
    </source>
</evidence>
<keyword evidence="13" id="KW-0186">Copper</keyword>
<dbReference type="InterPro" id="IPR044492">
    <property type="entry name" value="P_typ_ATPase_HD_dom"/>
</dbReference>
<dbReference type="Gene3D" id="2.70.150.10">
    <property type="entry name" value="Calcium-transporting ATPase, cytoplasmic transduction domain A"/>
    <property type="match status" value="1"/>
</dbReference>
<dbReference type="GO" id="GO:0005524">
    <property type="term" value="F:ATP binding"/>
    <property type="evidence" value="ECO:0007669"/>
    <property type="project" value="UniProtKB-KW"/>
</dbReference>
<keyword evidence="12 17" id="KW-1133">Transmembrane helix</keyword>
<dbReference type="InterPro" id="IPR008250">
    <property type="entry name" value="ATPase_P-typ_transduc_dom_A_sf"/>
</dbReference>
<feature type="domain" description="HMA" evidence="18">
    <location>
        <begin position="96"/>
        <end position="162"/>
    </location>
</feature>
<evidence type="ECO:0000256" key="7">
    <source>
        <dbReference type="ARBA" id="ARBA00022737"/>
    </source>
</evidence>
<keyword evidence="7" id="KW-0677">Repeat</keyword>
<dbReference type="GO" id="GO:0140581">
    <property type="term" value="F:P-type monovalent copper transporter activity"/>
    <property type="evidence" value="ECO:0007669"/>
    <property type="project" value="UniProtKB-EC"/>
</dbReference>
<dbReference type="RefSeq" id="WP_379702307.1">
    <property type="nucleotide sequence ID" value="NZ_JBHTAT010000001.1"/>
</dbReference>
<evidence type="ECO:0000256" key="11">
    <source>
        <dbReference type="ARBA" id="ARBA00022967"/>
    </source>
</evidence>
<keyword evidence="4" id="KW-0813">Transport</keyword>
<feature type="transmembrane region" description="Helical" evidence="17">
    <location>
        <begin position="415"/>
        <end position="435"/>
    </location>
</feature>
<dbReference type="GO" id="GO:0046872">
    <property type="term" value="F:metal ion binding"/>
    <property type="evidence" value="ECO:0007669"/>
    <property type="project" value="UniProtKB-KW"/>
</dbReference>
<organism evidence="19 20">
    <name type="scientific">Haloplanus litoreus</name>
    <dbReference type="NCBI Taxonomy" id="767515"/>
    <lineage>
        <taxon>Archaea</taxon>
        <taxon>Methanobacteriati</taxon>
        <taxon>Methanobacteriota</taxon>
        <taxon>Stenosarchaea group</taxon>
        <taxon>Halobacteria</taxon>
        <taxon>Halobacteriales</taxon>
        <taxon>Haloferacaceae</taxon>
        <taxon>Haloplanus</taxon>
    </lineage>
</organism>
<dbReference type="EC" id="7.2.2.8" evidence="3"/>
<dbReference type="InterPro" id="IPR051014">
    <property type="entry name" value="Cation_Transport_ATPase_IB"/>
</dbReference>
<evidence type="ECO:0000256" key="1">
    <source>
        <dbReference type="ARBA" id="ARBA00004127"/>
    </source>
</evidence>
<dbReference type="Gene3D" id="3.40.50.1000">
    <property type="entry name" value="HAD superfamily/HAD-like"/>
    <property type="match status" value="1"/>
</dbReference>
<evidence type="ECO:0000256" key="16">
    <source>
        <dbReference type="SAM" id="MobiDB-lite"/>
    </source>
</evidence>
<evidence type="ECO:0000313" key="20">
    <source>
        <dbReference type="Proteomes" id="UP001596434"/>
    </source>
</evidence>
<evidence type="ECO:0000259" key="18">
    <source>
        <dbReference type="PROSITE" id="PS50846"/>
    </source>
</evidence>
<comment type="subcellular location">
    <subcellularLocation>
        <location evidence="1">Endomembrane system</location>
        <topology evidence="1">Multi-pass membrane protein</topology>
    </subcellularLocation>
</comment>
<evidence type="ECO:0000256" key="17">
    <source>
        <dbReference type="SAM" id="Phobius"/>
    </source>
</evidence>
<dbReference type="Pfam" id="PF00403">
    <property type="entry name" value="HMA"/>
    <property type="match status" value="2"/>
</dbReference>
<evidence type="ECO:0000256" key="8">
    <source>
        <dbReference type="ARBA" id="ARBA00022741"/>
    </source>
</evidence>
<proteinExistence type="inferred from homology"/>
<feature type="domain" description="HMA" evidence="18">
    <location>
        <begin position="27"/>
        <end position="93"/>
    </location>
</feature>
<keyword evidence="5 17" id="KW-0812">Transmembrane</keyword>
<dbReference type="FunFam" id="3.40.50.1000:FF:000144">
    <property type="entry name" value="copper-transporting ATPase 1 isoform X2"/>
    <property type="match status" value="1"/>
</dbReference>
<dbReference type="PROSITE" id="PS50846">
    <property type="entry name" value="HMA_2"/>
    <property type="match status" value="2"/>
</dbReference>
<dbReference type="InterPro" id="IPR006122">
    <property type="entry name" value="HMA_Cu_ion-bd"/>
</dbReference>
<evidence type="ECO:0000256" key="2">
    <source>
        <dbReference type="ARBA" id="ARBA00006024"/>
    </source>
</evidence>
<dbReference type="NCBIfam" id="TIGR00003">
    <property type="entry name" value="copper ion binding protein"/>
    <property type="match status" value="2"/>
</dbReference>
<dbReference type="InterPro" id="IPR036163">
    <property type="entry name" value="HMA_dom_sf"/>
</dbReference>
<dbReference type="SUPFAM" id="SSF81665">
    <property type="entry name" value="Calcium ATPase, transmembrane domain M"/>
    <property type="match status" value="1"/>
</dbReference>
<dbReference type="GeneID" id="96952391"/>
<dbReference type="InterPro" id="IPR027256">
    <property type="entry name" value="P-typ_ATPase_IB"/>
</dbReference>
<dbReference type="GO" id="GO:0012505">
    <property type="term" value="C:endomembrane system"/>
    <property type="evidence" value="ECO:0007669"/>
    <property type="project" value="UniProtKB-SubCell"/>
</dbReference>
<comment type="similarity">
    <text evidence="2">Belongs to the cation transport ATPase (P-type) (TC 3.A.3) family. Type IB subfamily.</text>
</comment>
<evidence type="ECO:0000256" key="5">
    <source>
        <dbReference type="ARBA" id="ARBA00022692"/>
    </source>
</evidence>
<dbReference type="NCBIfam" id="TIGR01494">
    <property type="entry name" value="ATPase_P-type"/>
    <property type="match status" value="1"/>
</dbReference>
<evidence type="ECO:0000256" key="6">
    <source>
        <dbReference type="ARBA" id="ARBA00022723"/>
    </source>
</evidence>
<dbReference type="NCBIfam" id="TIGR01525">
    <property type="entry name" value="ATPase-IB_hvy"/>
    <property type="match status" value="1"/>
</dbReference>
<dbReference type="Gene3D" id="3.40.1110.10">
    <property type="entry name" value="Calcium-transporting ATPase, cytoplasmic domain N"/>
    <property type="match status" value="1"/>
</dbReference>
<feature type="transmembrane region" description="Helical" evidence="17">
    <location>
        <begin position="181"/>
        <end position="204"/>
    </location>
</feature>
<keyword evidence="9" id="KW-0187">Copper transport</keyword>
<dbReference type="InterPro" id="IPR006121">
    <property type="entry name" value="HMA_dom"/>
</dbReference>
<keyword evidence="14" id="KW-0406">Ion transport</keyword>
<dbReference type="SUPFAM" id="SSF81653">
    <property type="entry name" value="Calcium ATPase, transduction domain A"/>
    <property type="match status" value="1"/>
</dbReference>
<sequence length="868" mass="90281">MSDECDCGADEGGHDHTRGSAAPAGDETFRGSVPTMDCSSCASKVERSVRTLSGVDSVETRPTSGTLVVGYDSATTTADAIRERVDAAGYAVSDVETETFSVPSMDCSSCAGKVESALSVVDGVVDYDTRPTSGRVEVTYDPDRATRGDVLAAVENAGYEVVEGEAAGESVWRSRRALKTAVGAVALLAGVGFEFVFTGANATLATALGRTLTVDWVLYVLAAAVAGQAILRNGWYSARNRSLDIDFLMSAGVVGAVAVDLPFEAATLAVLFSISELLERYSMDRARSSMSELMDLSPDTATVRRGATEETVAVDEVAVGDVVVVRPGDRVPVDGVVREGSSAVDESPITGESVPVDVAEDDEVYAGSIVEDGYLEVEATAPADESTLATVIELVEDAERDKSERERFVDRFASYYTPAVVALAVATTLGPPLLVGAPFETWFTRGLTLLVVACPCAFVISTPVSVVSGITSAARNGVLIKGGDRLEAMGEVDTVALDKTGTITTGELGVTDVVGLNGTSEDDVVRCAASLERRSEHPIATAIVEYADERGVTDRGVENFESIAGEGVRADLDGVTHYVGKPALFDDLGFDLEHAHIETDGGVVVDDDVDPETCDHGTYLDLVNDVVPRLQAEGKTVVLVGRVGDDPTDSRTQSGDSQNELEGIVAVADAVRPEAADAIGRLHELGIDRVAMLTGDNERTARAIAAQVGIDEVRAGLLPDEKVAAIREFAADSEAAAAEDGARLPWNRTTGGVAMVGDGVNDAPALAAATVGVAMGAAGTDTAIETADVALMGDDLTRLPYLVALARRANGVIKTNIWSSLGVKLVLAAGAPLGLVSVIHAVVIGDMGMSLAVTGNAMRLANVDPEQD</sequence>
<dbReference type="AlphaFoldDB" id="A0ABD5ZU81"/>
<evidence type="ECO:0000256" key="14">
    <source>
        <dbReference type="ARBA" id="ARBA00023065"/>
    </source>
</evidence>
<keyword evidence="15 17" id="KW-0472">Membrane</keyword>
<evidence type="ECO:0000313" key="19">
    <source>
        <dbReference type="EMBL" id="MFC7254097.1"/>
    </source>
</evidence>
<dbReference type="Pfam" id="PF00122">
    <property type="entry name" value="E1-E2_ATPase"/>
    <property type="match status" value="1"/>
</dbReference>
<dbReference type="Proteomes" id="UP001596434">
    <property type="component" value="Unassembled WGS sequence"/>
</dbReference>
<dbReference type="SUPFAM" id="SSF56784">
    <property type="entry name" value="HAD-like"/>
    <property type="match status" value="1"/>
</dbReference>
<dbReference type="SUPFAM" id="SSF81660">
    <property type="entry name" value="Metal cation-transporting ATPase, ATP-binding domain N"/>
    <property type="match status" value="1"/>
</dbReference>
<evidence type="ECO:0000256" key="10">
    <source>
        <dbReference type="ARBA" id="ARBA00022840"/>
    </source>
</evidence>
<dbReference type="PROSITE" id="PS00154">
    <property type="entry name" value="ATPASE_E1_E2"/>
    <property type="match status" value="1"/>
</dbReference>
<evidence type="ECO:0000256" key="4">
    <source>
        <dbReference type="ARBA" id="ARBA00022448"/>
    </source>
</evidence>
<dbReference type="PANTHER" id="PTHR48085:SF5">
    <property type="entry name" value="CADMIUM_ZINC-TRANSPORTING ATPASE HMA4-RELATED"/>
    <property type="match status" value="1"/>
</dbReference>
<feature type="transmembrane region" description="Helical" evidence="17">
    <location>
        <begin position="216"/>
        <end position="235"/>
    </location>
</feature>
<comment type="caution">
    <text evidence="19">The sequence shown here is derived from an EMBL/GenBank/DDBJ whole genome shotgun (WGS) entry which is preliminary data.</text>
</comment>
<gene>
    <name evidence="19" type="ORF">ACFQKE_02030</name>
</gene>
<dbReference type="SFLD" id="SFLDS00003">
    <property type="entry name" value="Haloacid_Dehalogenase"/>
    <property type="match status" value="1"/>
</dbReference>
<dbReference type="FunFam" id="2.70.150.10:FF:000002">
    <property type="entry name" value="Copper-transporting ATPase 1, putative"/>
    <property type="match status" value="1"/>
</dbReference>
<evidence type="ECO:0000256" key="15">
    <source>
        <dbReference type="ARBA" id="ARBA00023136"/>
    </source>
</evidence>
<reference evidence="19 20" key="1">
    <citation type="journal article" date="2019" name="Int. J. Syst. Evol. Microbiol.">
        <title>The Global Catalogue of Microorganisms (GCM) 10K type strain sequencing project: providing services to taxonomists for standard genome sequencing and annotation.</title>
        <authorList>
            <consortium name="The Broad Institute Genomics Platform"/>
            <consortium name="The Broad Institute Genome Sequencing Center for Infectious Disease"/>
            <person name="Wu L."/>
            <person name="Ma J."/>
        </authorList>
    </citation>
    <scope>NUCLEOTIDE SEQUENCE [LARGE SCALE GENOMIC DNA]</scope>
    <source>
        <strain evidence="19 20">GX21</strain>
    </source>
</reference>
<name>A0ABD5ZU81_9EURY</name>
<dbReference type="InterPro" id="IPR001757">
    <property type="entry name" value="P_typ_ATPase"/>
</dbReference>
<dbReference type="PRINTS" id="PR00941">
    <property type="entry name" value="CDATPASE"/>
</dbReference>
<dbReference type="PRINTS" id="PR00119">
    <property type="entry name" value="CATATPASE"/>
</dbReference>
<protein>
    <recommendedName>
        <fullName evidence="3">P-type Cu(+) transporter</fullName>
        <ecNumber evidence="3">7.2.2.8</ecNumber>
    </recommendedName>
</protein>
<evidence type="ECO:0000256" key="3">
    <source>
        <dbReference type="ARBA" id="ARBA00012517"/>
    </source>
</evidence>
<feature type="region of interest" description="Disordered" evidence="16">
    <location>
        <begin position="1"/>
        <end position="28"/>
    </location>
</feature>
<dbReference type="InterPro" id="IPR036412">
    <property type="entry name" value="HAD-like_sf"/>
</dbReference>
<dbReference type="NCBIfam" id="TIGR01512">
    <property type="entry name" value="ATPase-IB2_Cd"/>
    <property type="match status" value="1"/>
</dbReference>
<accession>A0ABD5ZU81</accession>
<dbReference type="SUPFAM" id="SSF55008">
    <property type="entry name" value="HMA, heavy metal-associated domain"/>
    <property type="match status" value="2"/>
</dbReference>
<keyword evidence="10" id="KW-0067">ATP-binding</keyword>
<dbReference type="CDD" id="cd00371">
    <property type="entry name" value="HMA"/>
    <property type="match status" value="2"/>
</dbReference>
<keyword evidence="8" id="KW-0547">Nucleotide-binding</keyword>
<feature type="transmembrane region" description="Helical" evidence="17">
    <location>
        <begin position="447"/>
        <end position="470"/>
    </location>
</feature>
<dbReference type="InterPro" id="IPR023298">
    <property type="entry name" value="ATPase_P-typ_TM_dom_sf"/>
</dbReference>
<dbReference type="InterPro" id="IPR059000">
    <property type="entry name" value="ATPase_P-type_domA"/>
</dbReference>
<dbReference type="InterPro" id="IPR023299">
    <property type="entry name" value="ATPase_P-typ_cyto_dom_N"/>
</dbReference>
<dbReference type="InterPro" id="IPR023214">
    <property type="entry name" value="HAD_sf"/>
</dbReference>